<dbReference type="GO" id="GO:0005737">
    <property type="term" value="C:cytoplasm"/>
    <property type="evidence" value="ECO:0007669"/>
    <property type="project" value="TreeGrafter"/>
</dbReference>
<keyword evidence="9" id="KW-1185">Reference proteome</keyword>
<dbReference type="Gene3D" id="1.20.120.1240">
    <property type="entry name" value="Dynamin, middle domain"/>
    <property type="match status" value="1"/>
</dbReference>
<dbReference type="PANTHER" id="PTHR11566:SF212">
    <property type="entry name" value="DYNAMIN"/>
    <property type="match status" value="1"/>
</dbReference>
<protein>
    <recommendedName>
        <fullName evidence="1">dynamin GTPase</fullName>
        <ecNumber evidence="1">3.6.5.5</ecNumber>
    </recommendedName>
</protein>
<dbReference type="CDD" id="cd01256">
    <property type="entry name" value="PH_dynamin"/>
    <property type="match status" value="1"/>
</dbReference>
<name>A0A8E0RWL1_9TREM</name>
<dbReference type="GO" id="GO:0031623">
    <property type="term" value="P:receptor internalization"/>
    <property type="evidence" value="ECO:0007669"/>
    <property type="project" value="TreeGrafter"/>
</dbReference>
<feature type="region of interest" description="Disordered" evidence="5">
    <location>
        <begin position="474"/>
        <end position="531"/>
    </location>
</feature>
<evidence type="ECO:0000313" key="9">
    <source>
        <dbReference type="Proteomes" id="UP000728185"/>
    </source>
</evidence>
<dbReference type="EC" id="3.6.5.5" evidence="1"/>
<keyword evidence="2" id="KW-0547">Nucleotide-binding</keyword>
<feature type="region of interest" description="Disordered" evidence="5">
    <location>
        <begin position="337"/>
        <end position="423"/>
    </location>
</feature>
<evidence type="ECO:0000256" key="1">
    <source>
        <dbReference type="ARBA" id="ARBA00011980"/>
    </source>
</evidence>
<dbReference type="SUPFAM" id="SSF50729">
    <property type="entry name" value="PH domain-like"/>
    <property type="match status" value="1"/>
</dbReference>
<dbReference type="GO" id="GO:0003924">
    <property type="term" value="F:GTPase activity"/>
    <property type="evidence" value="ECO:0007669"/>
    <property type="project" value="InterPro"/>
</dbReference>
<evidence type="ECO:0000256" key="2">
    <source>
        <dbReference type="ARBA" id="ARBA00022741"/>
    </source>
</evidence>
<dbReference type="GO" id="GO:0005886">
    <property type="term" value="C:plasma membrane"/>
    <property type="evidence" value="ECO:0007669"/>
    <property type="project" value="TreeGrafter"/>
</dbReference>
<dbReference type="Pfam" id="PF02212">
    <property type="entry name" value="GED"/>
    <property type="match status" value="1"/>
</dbReference>
<dbReference type="SMART" id="SM00302">
    <property type="entry name" value="GED"/>
    <property type="match status" value="1"/>
</dbReference>
<feature type="domain" description="PH" evidence="6">
    <location>
        <begin position="90"/>
        <end position="197"/>
    </location>
</feature>
<dbReference type="Proteomes" id="UP000728185">
    <property type="component" value="Unassembled WGS sequence"/>
</dbReference>
<dbReference type="AlphaFoldDB" id="A0A8E0RWL1"/>
<dbReference type="PROSITE" id="PS50003">
    <property type="entry name" value="PH_DOMAIN"/>
    <property type="match status" value="1"/>
</dbReference>
<dbReference type="GO" id="GO:0098793">
    <property type="term" value="C:presynapse"/>
    <property type="evidence" value="ECO:0007669"/>
    <property type="project" value="GOC"/>
</dbReference>
<keyword evidence="4" id="KW-0342">GTP-binding</keyword>
<dbReference type="InterPro" id="IPR020850">
    <property type="entry name" value="GED_dom"/>
</dbReference>
<dbReference type="OrthoDB" id="5061070at2759"/>
<evidence type="ECO:0000259" key="7">
    <source>
        <dbReference type="PROSITE" id="PS51388"/>
    </source>
</evidence>
<evidence type="ECO:0000256" key="3">
    <source>
        <dbReference type="ARBA" id="ARBA00022801"/>
    </source>
</evidence>
<evidence type="ECO:0000259" key="6">
    <source>
        <dbReference type="PROSITE" id="PS50003"/>
    </source>
</evidence>
<dbReference type="Pfam" id="PF01031">
    <property type="entry name" value="Dynamin_M"/>
    <property type="match status" value="1"/>
</dbReference>
<keyword evidence="3" id="KW-0378">Hydrolase</keyword>
<reference evidence="8" key="1">
    <citation type="submission" date="2019-05" db="EMBL/GenBank/DDBJ databases">
        <title>Annotation for the trematode Fasciolopsis buski.</title>
        <authorList>
            <person name="Choi Y.-J."/>
        </authorList>
    </citation>
    <scope>NUCLEOTIDE SEQUENCE</scope>
    <source>
        <strain evidence="8">HT</strain>
        <tissue evidence="8">Whole worm</tissue>
    </source>
</reference>
<dbReference type="GO" id="GO:0008017">
    <property type="term" value="F:microtubule binding"/>
    <property type="evidence" value="ECO:0007669"/>
    <property type="project" value="TreeGrafter"/>
</dbReference>
<dbReference type="PROSITE" id="PS51388">
    <property type="entry name" value="GED"/>
    <property type="match status" value="1"/>
</dbReference>
<feature type="compositionally biased region" description="Low complexity" evidence="5">
    <location>
        <begin position="498"/>
        <end position="509"/>
    </location>
</feature>
<dbReference type="GO" id="GO:0005874">
    <property type="term" value="C:microtubule"/>
    <property type="evidence" value="ECO:0007669"/>
    <property type="project" value="TreeGrafter"/>
</dbReference>
<feature type="compositionally biased region" description="Polar residues" evidence="5">
    <location>
        <begin position="349"/>
        <end position="387"/>
    </location>
</feature>
<evidence type="ECO:0000313" key="8">
    <source>
        <dbReference type="EMBL" id="KAA0193084.1"/>
    </source>
</evidence>
<organism evidence="8 9">
    <name type="scientific">Fasciolopsis buskii</name>
    <dbReference type="NCBI Taxonomy" id="27845"/>
    <lineage>
        <taxon>Eukaryota</taxon>
        <taxon>Metazoa</taxon>
        <taxon>Spiralia</taxon>
        <taxon>Lophotrochozoa</taxon>
        <taxon>Platyhelminthes</taxon>
        <taxon>Trematoda</taxon>
        <taxon>Digenea</taxon>
        <taxon>Plagiorchiida</taxon>
        <taxon>Echinostomata</taxon>
        <taxon>Echinostomatoidea</taxon>
        <taxon>Fasciolidae</taxon>
        <taxon>Fasciolopsis</taxon>
    </lineage>
</organism>
<gene>
    <name evidence="8" type="ORF">FBUS_07371</name>
</gene>
<comment type="caution">
    <text evidence="8">The sequence shown here is derived from an EMBL/GenBank/DDBJ whole genome shotgun (WGS) entry which is preliminary data.</text>
</comment>
<dbReference type="GO" id="GO:0016185">
    <property type="term" value="P:synaptic vesicle budding from presynaptic endocytic zone membrane"/>
    <property type="evidence" value="ECO:0007669"/>
    <property type="project" value="TreeGrafter"/>
</dbReference>
<accession>A0A8E0RWL1</accession>
<dbReference type="InterPro" id="IPR011993">
    <property type="entry name" value="PH-like_dom_sf"/>
</dbReference>
<feature type="domain" description="GED" evidence="7">
    <location>
        <begin position="227"/>
        <end position="317"/>
    </location>
</feature>
<dbReference type="EMBL" id="LUCM01005271">
    <property type="protein sequence ID" value="KAA0193084.1"/>
    <property type="molecule type" value="Genomic_DNA"/>
</dbReference>
<dbReference type="PANTHER" id="PTHR11566">
    <property type="entry name" value="DYNAMIN"/>
    <property type="match status" value="1"/>
</dbReference>
<sequence length="531" mass="58409">MKCVDLVVSKLIEVVQHCAEKISRYPRLRDEVVRLVNMRIRELEIGTRTQIQTLVDFQLAYTNTNHEDFIGFRNAEQKAADGSKGKLGNQVICKGWLIHVNPNLFRGGSRYFWFVLTADTLRWFKDDEEREVKYVLQLDGLKQRSGDTGFFSRRSTFILFHPDGKTNVYKDYKTLDLSADTQEAVEAWKAALLRAGVYPERTAKREDEASDDGDGMETNDPKLERQIEIIRNLVDSYMKIVNKTQRDMVPKVVMHSLLNQVKQYLNSDLVPSLYTQDTNLLMEESDMEKQHRDEVIHMYESMEEAMHIIGEVISNTKSVPLPPPVNDDWLETKQENLPSTAGGQRRLAPSNTSGSHPSIPQRPTTPTGLSTSASSSNLGGGTSSAFSSRPMPTRPAPNLPVRGLAPPPTIPHRNPFFTNGVSSSTGNLPSTVASTMSSNTKTFGSGTGLSHMGNGGGGGAGSGGHAAWVQFDPLLNHHSSSGPSAQRHAPPPTPPPKGTTLAAVAALAGHPIIPERPTNSSFPRIPPRPTN</sequence>
<dbReference type="Gene3D" id="2.30.29.30">
    <property type="entry name" value="Pleckstrin-homology domain (PH domain)/Phosphotyrosine-binding domain (PTB)"/>
    <property type="match status" value="1"/>
</dbReference>
<dbReference type="InterPro" id="IPR001849">
    <property type="entry name" value="PH_domain"/>
</dbReference>
<evidence type="ECO:0000256" key="5">
    <source>
        <dbReference type="SAM" id="MobiDB-lite"/>
    </source>
</evidence>
<dbReference type="GO" id="GO:0005525">
    <property type="term" value="F:GTP binding"/>
    <property type="evidence" value="ECO:0007669"/>
    <property type="project" value="UniProtKB-KW"/>
</dbReference>
<dbReference type="Pfam" id="PF00169">
    <property type="entry name" value="PH"/>
    <property type="match status" value="1"/>
</dbReference>
<dbReference type="SMART" id="SM00233">
    <property type="entry name" value="PH"/>
    <property type="match status" value="1"/>
</dbReference>
<dbReference type="InterPro" id="IPR000375">
    <property type="entry name" value="Dynamin_stalk"/>
</dbReference>
<dbReference type="InterPro" id="IPR022812">
    <property type="entry name" value="Dynamin"/>
</dbReference>
<proteinExistence type="predicted"/>
<dbReference type="InterPro" id="IPR003130">
    <property type="entry name" value="GED"/>
</dbReference>
<evidence type="ECO:0000256" key="4">
    <source>
        <dbReference type="ARBA" id="ARBA00023134"/>
    </source>
</evidence>